<keyword evidence="1" id="KW-1133">Transmembrane helix</keyword>
<organism evidence="2">
    <name type="scientific">Opuntia streptacantha</name>
    <name type="common">Prickly pear cactus</name>
    <name type="synonym">Opuntia cardona</name>
    <dbReference type="NCBI Taxonomy" id="393608"/>
    <lineage>
        <taxon>Eukaryota</taxon>
        <taxon>Viridiplantae</taxon>
        <taxon>Streptophyta</taxon>
        <taxon>Embryophyta</taxon>
        <taxon>Tracheophyta</taxon>
        <taxon>Spermatophyta</taxon>
        <taxon>Magnoliopsida</taxon>
        <taxon>eudicotyledons</taxon>
        <taxon>Gunneridae</taxon>
        <taxon>Pentapetalae</taxon>
        <taxon>Caryophyllales</taxon>
        <taxon>Cactineae</taxon>
        <taxon>Cactaceae</taxon>
        <taxon>Opuntioideae</taxon>
        <taxon>Opuntia</taxon>
    </lineage>
</organism>
<keyword evidence="1" id="KW-0812">Transmembrane</keyword>
<evidence type="ECO:0000256" key="1">
    <source>
        <dbReference type="SAM" id="Phobius"/>
    </source>
</evidence>
<sequence>MRHVSGMYLTFEAASSREGNIIVGFFLGSSLVFLVGFGTCGFHNSTLFSLECLFNSFHDLNSSNLCAYVVIEYGHLILKITKNSVAVNFKLQFLILEMTSFHCPVLLWICPHTVSLGL</sequence>
<name>A0A7C9EA00_OPUST</name>
<dbReference type="EMBL" id="GISG01213200">
    <property type="protein sequence ID" value="MBA4661647.1"/>
    <property type="molecule type" value="Transcribed_RNA"/>
</dbReference>
<dbReference type="AlphaFoldDB" id="A0A7C9EA00"/>
<evidence type="ECO:0000313" key="2">
    <source>
        <dbReference type="EMBL" id="MBA4661647.1"/>
    </source>
</evidence>
<proteinExistence type="predicted"/>
<keyword evidence="1" id="KW-0472">Membrane</keyword>
<protein>
    <submittedName>
        <fullName evidence="2">Uncharacterized protein</fullName>
    </submittedName>
</protein>
<feature type="transmembrane region" description="Helical" evidence="1">
    <location>
        <begin position="21"/>
        <end position="39"/>
    </location>
</feature>
<reference evidence="2" key="2">
    <citation type="submission" date="2020-07" db="EMBL/GenBank/DDBJ databases">
        <authorList>
            <person name="Vera ALvarez R."/>
            <person name="Arias-Moreno D.M."/>
            <person name="Jimenez-Jacinto V."/>
            <person name="Jimenez-Bremont J.F."/>
            <person name="Swaminathan K."/>
            <person name="Moose S.P."/>
            <person name="Guerrero-Gonzalez M.L."/>
            <person name="Marino-Ramirez L."/>
            <person name="Landsman D."/>
            <person name="Rodriguez-Kessler M."/>
            <person name="Delgado-Sanchez P."/>
        </authorList>
    </citation>
    <scope>NUCLEOTIDE SEQUENCE</scope>
    <source>
        <tissue evidence="2">Cladode</tissue>
    </source>
</reference>
<accession>A0A7C9EA00</accession>
<reference evidence="2" key="1">
    <citation type="journal article" date="2013" name="J. Plant Res.">
        <title>Effect of fungi and light on seed germination of three Opuntia species from semiarid lands of central Mexico.</title>
        <authorList>
            <person name="Delgado-Sanchez P."/>
            <person name="Jimenez-Bremont J.F."/>
            <person name="Guerrero-Gonzalez Mde L."/>
            <person name="Flores J."/>
        </authorList>
    </citation>
    <scope>NUCLEOTIDE SEQUENCE</scope>
    <source>
        <tissue evidence="2">Cladode</tissue>
    </source>
</reference>